<dbReference type="InterPro" id="IPR018170">
    <property type="entry name" value="Aldo/ket_reductase_CS"/>
</dbReference>
<dbReference type="PANTHER" id="PTHR43364:SF1">
    <property type="entry name" value="OXIDOREDUCTASE YDHF"/>
    <property type="match status" value="1"/>
</dbReference>
<dbReference type="GO" id="GO:0005829">
    <property type="term" value="C:cytosol"/>
    <property type="evidence" value="ECO:0007669"/>
    <property type="project" value="TreeGrafter"/>
</dbReference>
<dbReference type="EMBL" id="JACIEC010000003">
    <property type="protein sequence ID" value="MBB4144272.1"/>
    <property type="molecule type" value="Genomic_DNA"/>
</dbReference>
<evidence type="ECO:0000313" key="2">
    <source>
        <dbReference type="EMBL" id="MBB4144272.1"/>
    </source>
</evidence>
<protein>
    <submittedName>
        <fullName evidence="2">Putative oxidoreductase</fullName>
    </submittedName>
</protein>
<evidence type="ECO:0000259" key="1">
    <source>
        <dbReference type="Pfam" id="PF00248"/>
    </source>
</evidence>
<dbReference type="CDD" id="cd19092">
    <property type="entry name" value="AKR_BsYcsN_EcYdhF-like"/>
    <property type="match status" value="1"/>
</dbReference>
<dbReference type="PROSITE" id="PS00062">
    <property type="entry name" value="ALDOKETO_REDUCTASE_2"/>
    <property type="match status" value="1"/>
</dbReference>
<dbReference type="Gene3D" id="3.20.20.100">
    <property type="entry name" value="NADP-dependent oxidoreductase domain"/>
    <property type="match status" value="1"/>
</dbReference>
<proteinExistence type="predicted"/>
<comment type="caution">
    <text evidence="2">The sequence shown here is derived from an EMBL/GenBank/DDBJ whole genome shotgun (WGS) entry which is preliminary data.</text>
</comment>
<dbReference type="PRINTS" id="PR00069">
    <property type="entry name" value="ALDKETRDTASE"/>
</dbReference>
<keyword evidence="3" id="KW-1185">Reference proteome</keyword>
<dbReference type="InterPro" id="IPR036812">
    <property type="entry name" value="NAD(P)_OxRdtase_dom_sf"/>
</dbReference>
<accession>A0A7W6LHI4</accession>
<dbReference type="AlphaFoldDB" id="A0A7W6LHI4"/>
<dbReference type="Proteomes" id="UP000519897">
    <property type="component" value="Unassembled WGS sequence"/>
</dbReference>
<feature type="domain" description="NADP-dependent oxidoreductase" evidence="1">
    <location>
        <begin position="14"/>
        <end position="285"/>
    </location>
</feature>
<dbReference type="PANTHER" id="PTHR43364">
    <property type="entry name" value="NADH-SPECIFIC METHYLGLYOXAL REDUCTASE-RELATED"/>
    <property type="match status" value="1"/>
</dbReference>
<reference evidence="2 3" key="1">
    <citation type="submission" date="2020-08" db="EMBL/GenBank/DDBJ databases">
        <title>Genomic Encyclopedia of Type Strains, Phase IV (KMG-IV): sequencing the most valuable type-strain genomes for metagenomic binning, comparative biology and taxonomic classification.</title>
        <authorList>
            <person name="Goeker M."/>
        </authorList>
    </citation>
    <scope>NUCLEOTIDE SEQUENCE [LARGE SCALE GENOMIC DNA]</scope>
    <source>
        <strain evidence="2 3">DSM 29514</strain>
    </source>
</reference>
<name>A0A7W6LHI4_9HYPH</name>
<dbReference type="InterPro" id="IPR050523">
    <property type="entry name" value="AKR_Detox_Biosynth"/>
</dbReference>
<gene>
    <name evidence="2" type="ORF">GGQ72_002829</name>
</gene>
<dbReference type="InterPro" id="IPR020471">
    <property type="entry name" value="AKR"/>
</dbReference>
<sequence length="295" mass="32270">MQRVEIQAGLDLSRIVYGMWRLADDQDVSAGNIIAKVEACLEQGITTMDHADIYGGYTVEEHFGRALKGAGLRDKIEIVTKCGIVAPTGDYAGARLKHYNTSAEHISASIDRSLRLLGTDYIDLLLIHRPDPFMDFTETGGALDAAVSSGKVRAVGVSNFRPWDLAALQSCMQTKLVVNQIELSLLARDPFTNGDLSSMTRDKVRAMAWSPLGGGRLFSNDTDLGRTLDRIAAEQGVDRTAIAVAWLLAHPAHILPVMGTNNVARIRQIGDAMKVKLSREDWFELYSTAEGRDVP</sequence>
<evidence type="ECO:0000313" key="3">
    <source>
        <dbReference type="Proteomes" id="UP000519897"/>
    </source>
</evidence>
<dbReference type="GO" id="GO:0016491">
    <property type="term" value="F:oxidoreductase activity"/>
    <property type="evidence" value="ECO:0007669"/>
    <property type="project" value="InterPro"/>
</dbReference>
<dbReference type="Pfam" id="PF00248">
    <property type="entry name" value="Aldo_ket_red"/>
    <property type="match status" value="1"/>
</dbReference>
<organism evidence="2 3">
    <name type="scientific">Rhizobium rhizoryzae</name>
    <dbReference type="NCBI Taxonomy" id="451876"/>
    <lineage>
        <taxon>Bacteria</taxon>
        <taxon>Pseudomonadati</taxon>
        <taxon>Pseudomonadota</taxon>
        <taxon>Alphaproteobacteria</taxon>
        <taxon>Hyphomicrobiales</taxon>
        <taxon>Rhizobiaceae</taxon>
        <taxon>Rhizobium/Agrobacterium group</taxon>
        <taxon>Rhizobium</taxon>
    </lineage>
</organism>
<dbReference type="InterPro" id="IPR023210">
    <property type="entry name" value="NADP_OxRdtase_dom"/>
</dbReference>
<dbReference type="RefSeq" id="WP_165131481.1">
    <property type="nucleotide sequence ID" value="NZ_CP049249.1"/>
</dbReference>
<dbReference type="SUPFAM" id="SSF51430">
    <property type="entry name" value="NAD(P)-linked oxidoreductase"/>
    <property type="match status" value="1"/>
</dbReference>